<reference evidence="1" key="1">
    <citation type="submission" date="2023-04" db="EMBL/GenBank/DDBJ databases">
        <authorList>
            <consortium name="ELIXIR-Norway"/>
        </authorList>
    </citation>
    <scope>NUCLEOTIDE SEQUENCE [LARGE SCALE GENOMIC DNA]</scope>
</reference>
<dbReference type="Proteomes" id="UP001176941">
    <property type="component" value="Chromosome 14"/>
</dbReference>
<accession>A0ABN8Y411</accession>
<protein>
    <submittedName>
        <fullName evidence="1">Uncharacterized protein</fullName>
    </submittedName>
</protein>
<proteinExistence type="predicted"/>
<dbReference type="EMBL" id="OX459950">
    <property type="protein sequence ID" value="CAI9156292.1"/>
    <property type="molecule type" value="Genomic_DNA"/>
</dbReference>
<evidence type="ECO:0000313" key="2">
    <source>
        <dbReference type="Proteomes" id="UP001176941"/>
    </source>
</evidence>
<sequence>MGLSVPILGCRQTLPKRALFPRPKFPVCFLTCHRVCSDVGGKEEDPLQMVSRNCPTELYKKALNVIKLKASPKVTGCFTEALKRQLSEPRREERSCLQGLKQACCHYPAFTCQLASPSPPAIACLNRYPLPESPVSLEYKH</sequence>
<name>A0ABN8Y411_RANTA</name>
<evidence type="ECO:0000313" key="1">
    <source>
        <dbReference type="EMBL" id="CAI9156292.1"/>
    </source>
</evidence>
<keyword evidence="2" id="KW-1185">Reference proteome</keyword>
<organism evidence="1 2">
    <name type="scientific">Rangifer tarandus platyrhynchus</name>
    <name type="common">Svalbard reindeer</name>
    <dbReference type="NCBI Taxonomy" id="3082113"/>
    <lineage>
        <taxon>Eukaryota</taxon>
        <taxon>Metazoa</taxon>
        <taxon>Chordata</taxon>
        <taxon>Craniata</taxon>
        <taxon>Vertebrata</taxon>
        <taxon>Euteleostomi</taxon>
        <taxon>Mammalia</taxon>
        <taxon>Eutheria</taxon>
        <taxon>Laurasiatheria</taxon>
        <taxon>Artiodactyla</taxon>
        <taxon>Ruminantia</taxon>
        <taxon>Pecora</taxon>
        <taxon>Cervidae</taxon>
        <taxon>Odocoileinae</taxon>
        <taxon>Rangifer</taxon>
    </lineage>
</organism>
<gene>
    <name evidence="1" type="ORF">MRATA1EN1_LOCUS5254</name>
</gene>